<dbReference type="SUPFAM" id="SSF46785">
    <property type="entry name" value="Winged helix' DNA-binding domain"/>
    <property type="match status" value="1"/>
</dbReference>
<evidence type="ECO:0000313" key="6">
    <source>
        <dbReference type="Proteomes" id="UP000199602"/>
    </source>
</evidence>
<dbReference type="InterPro" id="IPR001845">
    <property type="entry name" value="HTH_ArsR_DNA-bd_dom"/>
</dbReference>
<evidence type="ECO:0000259" key="4">
    <source>
        <dbReference type="PROSITE" id="PS50987"/>
    </source>
</evidence>
<dbReference type="InterPro" id="IPR051081">
    <property type="entry name" value="HTH_MetalResp_TranReg"/>
</dbReference>
<reference evidence="5 6" key="1">
    <citation type="submission" date="2016-10" db="EMBL/GenBank/DDBJ databases">
        <authorList>
            <person name="de Groot N.N."/>
        </authorList>
    </citation>
    <scope>NUCLEOTIDE SEQUENCE [LARGE SCALE GENOMIC DNA]</scope>
    <source>
        <strain evidence="5 6">DSM 15269</strain>
    </source>
</reference>
<gene>
    <name evidence="5" type="ORF">SAMN04488516_10462</name>
</gene>
<evidence type="ECO:0000313" key="5">
    <source>
        <dbReference type="EMBL" id="SDN66177.1"/>
    </source>
</evidence>
<dbReference type="Gene3D" id="1.10.10.10">
    <property type="entry name" value="Winged helix-like DNA-binding domain superfamily/Winged helix DNA-binding domain"/>
    <property type="match status" value="1"/>
</dbReference>
<dbReference type="Proteomes" id="UP000199602">
    <property type="component" value="Unassembled WGS sequence"/>
</dbReference>
<dbReference type="RefSeq" id="WP_092064766.1">
    <property type="nucleotide sequence ID" value="NZ_FNIN01000004.1"/>
</dbReference>
<dbReference type="GO" id="GO:0003700">
    <property type="term" value="F:DNA-binding transcription factor activity"/>
    <property type="evidence" value="ECO:0007669"/>
    <property type="project" value="InterPro"/>
</dbReference>
<dbReference type="STRING" id="206665.SAMN04488516_10462"/>
<dbReference type="PANTHER" id="PTHR33154">
    <property type="entry name" value="TRANSCRIPTIONAL REGULATOR, ARSR FAMILY"/>
    <property type="match status" value="1"/>
</dbReference>
<feature type="domain" description="HTH arsR-type" evidence="4">
    <location>
        <begin position="1"/>
        <end position="98"/>
    </location>
</feature>
<evidence type="ECO:0000256" key="1">
    <source>
        <dbReference type="ARBA" id="ARBA00023015"/>
    </source>
</evidence>
<evidence type="ECO:0000256" key="3">
    <source>
        <dbReference type="ARBA" id="ARBA00023163"/>
    </source>
</evidence>
<dbReference type="InterPro" id="IPR011991">
    <property type="entry name" value="ArsR-like_HTH"/>
</dbReference>
<dbReference type="AlphaFoldDB" id="A0A1H0D7N1"/>
<dbReference type="EMBL" id="FNIN01000004">
    <property type="protein sequence ID" value="SDN66177.1"/>
    <property type="molecule type" value="Genomic_DNA"/>
</dbReference>
<dbReference type="GO" id="GO:0003677">
    <property type="term" value="F:DNA binding"/>
    <property type="evidence" value="ECO:0007669"/>
    <property type="project" value="UniProtKB-KW"/>
</dbReference>
<keyword evidence="6" id="KW-1185">Reference proteome</keyword>
<keyword evidence="3" id="KW-0804">Transcription</keyword>
<keyword evidence="1" id="KW-0805">Transcription regulation</keyword>
<accession>A0A1H0D7N1</accession>
<dbReference type="InterPro" id="IPR036388">
    <property type="entry name" value="WH-like_DNA-bd_sf"/>
</dbReference>
<dbReference type="PROSITE" id="PS50987">
    <property type="entry name" value="HTH_ARSR_2"/>
    <property type="match status" value="1"/>
</dbReference>
<dbReference type="PRINTS" id="PR00778">
    <property type="entry name" value="HTHARSR"/>
</dbReference>
<evidence type="ECO:0000256" key="2">
    <source>
        <dbReference type="ARBA" id="ARBA00023125"/>
    </source>
</evidence>
<organism evidence="5 6">
    <name type="scientific">Desulfonauticus submarinus</name>
    <dbReference type="NCBI Taxonomy" id="206665"/>
    <lineage>
        <taxon>Bacteria</taxon>
        <taxon>Pseudomonadati</taxon>
        <taxon>Thermodesulfobacteriota</taxon>
        <taxon>Desulfovibrionia</taxon>
        <taxon>Desulfovibrionales</taxon>
        <taxon>Desulfonauticaceae</taxon>
        <taxon>Desulfonauticus</taxon>
    </lineage>
</organism>
<proteinExistence type="predicted"/>
<dbReference type="SMART" id="SM00418">
    <property type="entry name" value="HTH_ARSR"/>
    <property type="match status" value="1"/>
</dbReference>
<dbReference type="OrthoDB" id="9800238at2"/>
<dbReference type="CDD" id="cd00090">
    <property type="entry name" value="HTH_ARSR"/>
    <property type="match status" value="1"/>
</dbReference>
<dbReference type="Pfam" id="PF01022">
    <property type="entry name" value="HTH_5"/>
    <property type="match status" value="1"/>
</dbReference>
<dbReference type="InterPro" id="IPR036390">
    <property type="entry name" value="WH_DNA-bd_sf"/>
</dbReference>
<dbReference type="NCBIfam" id="NF033788">
    <property type="entry name" value="HTH_metalloreg"/>
    <property type="match status" value="1"/>
</dbReference>
<sequence length="114" mass="13329">MKLFLKVMKALAEENRVKILKMLEKGERCVCEIQAVLGLAQPTISKHLKILEDAGLVKSRKQGMWVLYRLSIRGEGNEYSDMMLSILKRWLNEDKEVDNLLIKLENIIRDCQRR</sequence>
<name>A0A1H0D7N1_9BACT</name>
<dbReference type="PANTHER" id="PTHR33154:SF18">
    <property type="entry name" value="ARSENICAL RESISTANCE OPERON REPRESSOR"/>
    <property type="match status" value="1"/>
</dbReference>
<keyword evidence="2" id="KW-0238">DNA-binding</keyword>
<protein>
    <submittedName>
        <fullName evidence="5">Transcriptional regulator, ArsR family</fullName>
    </submittedName>
</protein>